<dbReference type="RefSeq" id="WP_248390996.1">
    <property type="nucleotide sequence ID" value="NZ_CP096203.1"/>
</dbReference>
<name>A0ABY4K3G1_9FLAO</name>
<feature type="transmembrane region" description="Helical" evidence="1">
    <location>
        <begin position="162"/>
        <end position="184"/>
    </location>
</feature>
<sequence>MEISVSEIIAYCGGSSIVISAFVGFLAQKVSDWGNEKWRLSTESQLKTLENKLSEKTSILNNLIDVQKSSYNFSQERRIKAIEDVWNLICEFNFKFPKSILTAYSIYTEQEIESLINSNKDSVIWDKISNGLSEINNEEFIEFYSDLQVKISYNRPFLGEKLYYSFFAFTLFYSRLIFIAEVSLNRKELKYWSKDKTIMRLLKEHFSEDEYGLISKNQIQSLNYTIGVLENKIIIEIDSVLTGNTASKTSMAHLSEITTFINLRNIAEETI</sequence>
<gene>
    <name evidence="2" type="ORF">M0D58_14635</name>
</gene>
<keyword evidence="1" id="KW-1133">Transmembrane helix</keyword>
<keyword evidence="3" id="KW-1185">Reference proteome</keyword>
<dbReference type="EMBL" id="CP096203">
    <property type="protein sequence ID" value="UPQ75274.1"/>
    <property type="molecule type" value="Genomic_DNA"/>
</dbReference>
<accession>A0ABY4K3G1</accession>
<organism evidence="2 3">
    <name type="scientific">Chryseobacterium nepalense</name>
    <dbReference type="NCBI Taxonomy" id="1854498"/>
    <lineage>
        <taxon>Bacteria</taxon>
        <taxon>Pseudomonadati</taxon>
        <taxon>Bacteroidota</taxon>
        <taxon>Flavobacteriia</taxon>
        <taxon>Flavobacteriales</taxon>
        <taxon>Weeksellaceae</taxon>
        <taxon>Chryseobacterium group</taxon>
        <taxon>Chryseobacterium</taxon>
    </lineage>
</organism>
<evidence type="ECO:0000313" key="2">
    <source>
        <dbReference type="EMBL" id="UPQ75274.1"/>
    </source>
</evidence>
<proteinExistence type="predicted"/>
<evidence type="ECO:0000313" key="3">
    <source>
        <dbReference type="Proteomes" id="UP000830552"/>
    </source>
</evidence>
<reference evidence="2" key="1">
    <citation type="submission" date="2022-04" db="EMBL/GenBank/DDBJ databases">
        <title>Evolutionary, genomic, and biogeographic characterization of Chryseobacterium nepalense represented by a plastic-degrading bacterium AC3.</title>
        <authorList>
            <person name="Yin Z."/>
            <person name="Liu X."/>
            <person name="Wang D."/>
            <person name="Xie Z."/>
        </authorList>
    </citation>
    <scope>NUCLEOTIDE SEQUENCE</scope>
    <source>
        <strain evidence="2">AC3</strain>
    </source>
</reference>
<keyword evidence="1" id="KW-0812">Transmembrane</keyword>
<dbReference type="Proteomes" id="UP000830552">
    <property type="component" value="Chromosome"/>
</dbReference>
<protein>
    <submittedName>
        <fullName evidence="2">Uncharacterized protein</fullName>
    </submittedName>
</protein>
<evidence type="ECO:0000256" key="1">
    <source>
        <dbReference type="SAM" id="Phobius"/>
    </source>
</evidence>
<keyword evidence="1" id="KW-0472">Membrane</keyword>